<feature type="compositionally biased region" description="Polar residues" evidence="9">
    <location>
        <begin position="429"/>
        <end position="458"/>
    </location>
</feature>
<keyword evidence="11" id="KW-1185">Reference proteome</keyword>
<dbReference type="Proteomes" id="UP000515146">
    <property type="component" value="Unplaced"/>
</dbReference>
<dbReference type="GO" id="GO:0008270">
    <property type="term" value="F:zinc ion binding"/>
    <property type="evidence" value="ECO:0007669"/>
    <property type="project" value="UniProtKB-KW"/>
</dbReference>
<dbReference type="OMA" id="NTDQLIM"/>
<dbReference type="KEGG" id="dpte:113791965"/>
<dbReference type="InParanoid" id="A0A6P6XWR4"/>
<dbReference type="InterPro" id="IPR001628">
    <property type="entry name" value="Znf_hrmn_rcpt"/>
</dbReference>
<reference evidence="12" key="1">
    <citation type="submission" date="2025-08" db="UniProtKB">
        <authorList>
            <consortium name="RefSeq"/>
        </authorList>
    </citation>
    <scope>IDENTIFICATION</scope>
    <source>
        <strain evidence="12">Airmid</strain>
    </source>
</reference>
<evidence type="ECO:0000256" key="8">
    <source>
        <dbReference type="ARBA" id="ARBA00023242"/>
    </source>
</evidence>
<protein>
    <submittedName>
        <fullName evidence="12">Zygotic gap protein knirps-like isoform X1</fullName>
    </submittedName>
</protein>
<dbReference type="OrthoDB" id="6247587at2759"/>
<feature type="region of interest" description="Disordered" evidence="9">
    <location>
        <begin position="114"/>
        <end position="133"/>
    </location>
</feature>
<dbReference type="SMART" id="SM00399">
    <property type="entry name" value="ZnF_C4"/>
    <property type="match status" value="1"/>
</dbReference>
<dbReference type="GO" id="GO:0043565">
    <property type="term" value="F:sequence-specific DNA binding"/>
    <property type="evidence" value="ECO:0007669"/>
    <property type="project" value="InterPro"/>
</dbReference>
<dbReference type="GO" id="GO:0003700">
    <property type="term" value="F:DNA-binding transcription factor activity"/>
    <property type="evidence" value="ECO:0007669"/>
    <property type="project" value="InterPro"/>
</dbReference>
<dbReference type="InterPro" id="IPR050200">
    <property type="entry name" value="Nuclear_hormone_rcpt_NR3"/>
</dbReference>
<evidence type="ECO:0000313" key="12">
    <source>
        <dbReference type="RefSeq" id="XP_027197620.1"/>
    </source>
</evidence>
<keyword evidence="8" id="KW-0539">Nucleus</keyword>
<dbReference type="RefSeq" id="XP_027197620.1">
    <property type="nucleotide sequence ID" value="XM_027341819.1"/>
</dbReference>
<dbReference type="PROSITE" id="PS51030">
    <property type="entry name" value="NUCLEAR_REC_DBD_2"/>
    <property type="match status" value="1"/>
</dbReference>
<proteinExistence type="predicted"/>
<evidence type="ECO:0000313" key="11">
    <source>
        <dbReference type="Proteomes" id="UP000515146"/>
    </source>
</evidence>
<accession>A0A6P6XWR4</accession>
<evidence type="ECO:0000256" key="7">
    <source>
        <dbReference type="ARBA" id="ARBA00023170"/>
    </source>
</evidence>
<dbReference type="SUPFAM" id="SSF57716">
    <property type="entry name" value="Glucocorticoid receptor-like (DNA-binding domain)"/>
    <property type="match status" value="1"/>
</dbReference>
<evidence type="ECO:0000256" key="9">
    <source>
        <dbReference type="SAM" id="MobiDB-lite"/>
    </source>
</evidence>
<keyword evidence="5" id="KW-0238">DNA-binding</keyword>
<keyword evidence="2" id="KW-0863">Zinc-finger</keyword>
<evidence type="ECO:0000256" key="4">
    <source>
        <dbReference type="ARBA" id="ARBA00023015"/>
    </source>
</evidence>
<evidence type="ECO:0000256" key="3">
    <source>
        <dbReference type="ARBA" id="ARBA00022833"/>
    </source>
</evidence>
<name>A0A6P6XWR4_DERPT</name>
<keyword evidence="3" id="KW-0862">Zinc</keyword>
<feature type="compositionally biased region" description="Acidic residues" evidence="9">
    <location>
        <begin position="555"/>
        <end position="567"/>
    </location>
</feature>
<sequence length="612" mass="67191">MKPTSMNETDRLIMNQLCKVCGEPAAGYHFGAFTCEGCKSFFGRTYNNLSALGECKNNGECVINKKNRTSCKSCRLKKCLMVGMSKSGSRYGRRSNWFKIHCLIQDQQEMSNRMTEQGLSLTGQGKNGSSDVDMKISDTKEFLAKFKENELRNTSAVVNNLNELTAAAAAAAVAQNNNNNNSHSHRISPRLAASPSTTNSEGSLGHRSVSSPFHPGLFDSAKMTNPFTNPYLPAAAAAAAAAAAQQQQQQQAVNSLPFNANDFQKEFNNLASRFNPGTIPLAPISPLSPLNAAVSRLFLQNNNAASAMSVLGKRFSELQKLQNEQLLLNQAASRFLNPTATALQQAVLKQQPGLNSSIGTVIPSQKDLVEEMTNGIRQFYGDTPVQDGPIDLSIKKLSDYRELSLAAATAELLSKCHTQKIPGDHDSGFSPSSNEDNHNTSPLDLTSTTQTNNSNILSNKRPCLSSVRSSGGRSASMMLIKNNCNNKNIHNDNNSKLERLSLKTSKSHLLEDNEDIEVDEDDEDDDVDVADDYCDDGDDETSDIEVHNNENNNDNNDDYDNDIMNDDNDTHLHRRFSTKISKRISNDLNSNQHNNNNNNSQHSHRHEIPCSP</sequence>
<feature type="region of interest" description="Disordered" evidence="9">
    <location>
        <begin position="586"/>
        <end position="612"/>
    </location>
</feature>
<feature type="compositionally biased region" description="Low complexity" evidence="9">
    <location>
        <begin position="589"/>
        <end position="601"/>
    </location>
</feature>
<evidence type="ECO:0000259" key="10">
    <source>
        <dbReference type="PROSITE" id="PS51030"/>
    </source>
</evidence>
<feature type="compositionally biased region" description="Acidic residues" evidence="9">
    <location>
        <begin position="512"/>
        <end position="543"/>
    </location>
</feature>
<evidence type="ECO:0000256" key="5">
    <source>
        <dbReference type="ARBA" id="ARBA00023125"/>
    </source>
</evidence>
<dbReference type="Gene3D" id="3.30.50.10">
    <property type="entry name" value="Erythroid Transcription Factor GATA-1, subunit A"/>
    <property type="match status" value="1"/>
</dbReference>
<dbReference type="PROSITE" id="PS00031">
    <property type="entry name" value="NUCLEAR_REC_DBD_1"/>
    <property type="match status" value="1"/>
</dbReference>
<gene>
    <name evidence="12" type="primary">LOC113791965</name>
</gene>
<keyword evidence="6" id="KW-0804">Transcription</keyword>
<evidence type="ECO:0000256" key="6">
    <source>
        <dbReference type="ARBA" id="ARBA00023163"/>
    </source>
</evidence>
<dbReference type="PANTHER" id="PTHR48092">
    <property type="entry name" value="KNIRPS-RELATED PROTEIN-RELATED"/>
    <property type="match status" value="1"/>
</dbReference>
<dbReference type="Pfam" id="PF00105">
    <property type="entry name" value="zf-C4"/>
    <property type="match status" value="1"/>
</dbReference>
<dbReference type="PRINTS" id="PR00047">
    <property type="entry name" value="STROIDFINGER"/>
</dbReference>
<organism evidence="11 12">
    <name type="scientific">Dermatophagoides pteronyssinus</name>
    <name type="common">European house dust mite</name>
    <dbReference type="NCBI Taxonomy" id="6956"/>
    <lineage>
        <taxon>Eukaryota</taxon>
        <taxon>Metazoa</taxon>
        <taxon>Ecdysozoa</taxon>
        <taxon>Arthropoda</taxon>
        <taxon>Chelicerata</taxon>
        <taxon>Arachnida</taxon>
        <taxon>Acari</taxon>
        <taxon>Acariformes</taxon>
        <taxon>Sarcoptiformes</taxon>
        <taxon>Astigmata</taxon>
        <taxon>Psoroptidia</taxon>
        <taxon>Analgoidea</taxon>
        <taxon>Pyroglyphidae</taxon>
        <taxon>Dermatophagoidinae</taxon>
        <taxon>Dermatophagoides</taxon>
    </lineage>
</organism>
<evidence type="ECO:0000256" key="2">
    <source>
        <dbReference type="ARBA" id="ARBA00022771"/>
    </source>
</evidence>
<feature type="compositionally biased region" description="Polar residues" evidence="9">
    <location>
        <begin position="114"/>
        <end position="130"/>
    </location>
</feature>
<feature type="domain" description="Nuclear receptor" evidence="10">
    <location>
        <begin position="15"/>
        <end position="91"/>
    </location>
</feature>
<feature type="region of interest" description="Disordered" evidence="9">
    <location>
        <begin position="177"/>
        <end position="210"/>
    </location>
</feature>
<keyword evidence="4" id="KW-0805">Transcription regulation</keyword>
<keyword evidence="1" id="KW-0479">Metal-binding</keyword>
<evidence type="ECO:0000256" key="1">
    <source>
        <dbReference type="ARBA" id="ARBA00022723"/>
    </source>
</evidence>
<dbReference type="AlphaFoldDB" id="A0A6P6XWR4"/>
<feature type="region of interest" description="Disordered" evidence="9">
    <location>
        <begin position="422"/>
        <end position="471"/>
    </location>
</feature>
<keyword evidence="7" id="KW-0675">Receptor</keyword>
<feature type="region of interest" description="Disordered" evidence="9">
    <location>
        <begin position="511"/>
        <end position="569"/>
    </location>
</feature>
<dbReference type="InterPro" id="IPR013088">
    <property type="entry name" value="Znf_NHR/GATA"/>
</dbReference>